<keyword evidence="2" id="KW-0808">Transferase</keyword>
<dbReference type="GO" id="GO:0016740">
    <property type="term" value="F:transferase activity"/>
    <property type="evidence" value="ECO:0007669"/>
    <property type="project" value="UniProtKB-KW"/>
</dbReference>
<dbReference type="AlphaFoldDB" id="A0A1Z4EI49"/>
<dbReference type="PANTHER" id="PTHR48228:SF5">
    <property type="entry name" value="ALPHA-METHYLACYL-COA RACEMASE"/>
    <property type="match status" value="1"/>
</dbReference>
<reference evidence="3" key="1">
    <citation type="submission" date="2017-06" db="EMBL/GenBank/DDBJ databases">
        <title>Complete Genome Sequence of Mycobacterium shigaense.</title>
        <authorList>
            <person name="Fukano H."/>
            <person name="Yoshida M."/>
            <person name="Kazumi Y."/>
            <person name="Ogura Y."/>
            <person name="Mitarai S."/>
            <person name="Hayashi T."/>
            <person name="Hoshino Y."/>
        </authorList>
    </citation>
    <scope>NUCLEOTIDE SEQUENCE [LARGE SCALE GENOMIC DNA]</scope>
    <source>
        <strain evidence="3">UN-152</strain>
    </source>
</reference>
<dbReference type="InterPro" id="IPR023606">
    <property type="entry name" value="CoA-Trfase_III_dom_1_sf"/>
</dbReference>
<evidence type="ECO:0000313" key="2">
    <source>
        <dbReference type="EMBL" id="BAX92655.1"/>
    </source>
</evidence>
<proteinExistence type="predicted"/>
<dbReference type="PANTHER" id="PTHR48228">
    <property type="entry name" value="SUCCINYL-COA--D-CITRAMALATE COA-TRANSFERASE"/>
    <property type="match status" value="1"/>
</dbReference>
<dbReference type="Proteomes" id="UP000217736">
    <property type="component" value="Chromosome"/>
</dbReference>
<organism evidence="2 3">
    <name type="scientific">Mycobacterium shigaense</name>
    <dbReference type="NCBI Taxonomy" id="722731"/>
    <lineage>
        <taxon>Bacteria</taxon>
        <taxon>Bacillati</taxon>
        <taxon>Actinomycetota</taxon>
        <taxon>Actinomycetes</taxon>
        <taxon>Mycobacteriales</taxon>
        <taxon>Mycobacteriaceae</taxon>
        <taxon>Mycobacterium</taxon>
        <taxon>Mycobacterium simiae complex</taxon>
    </lineage>
</organism>
<evidence type="ECO:0000313" key="3">
    <source>
        <dbReference type="Proteomes" id="UP000217736"/>
    </source>
</evidence>
<accession>A0A1Z4EI49</accession>
<dbReference type="Pfam" id="PF02515">
    <property type="entry name" value="CoA_transf_3"/>
    <property type="match status" value="1"/>
</dbReference>
<gene>
    <name evidence="2" type="primary">caiB</name>
    <name evidence="2" type="ORF">MSG_02511</name>
</gene>
<dbReference type="InterPro" id="IPR003673">
    <property type="entry name" value="CoA-Trfase_fam_III"/>
</dbReference>
<feature type="region of interest" description="Disordered" evidence="1">
    <location>
        <begin position="41"/>
        <end position="88"/>
    </location>
</feature>
<sequence>MSALTGFRVVELAGSVAGEYCGKLLADFGAEVIKVEMPGWGSPTRALAPSSVTSRGPRAEGCSRTSTPTSSRLNSMSPIPRAPSGCTS</sequence>
<dbReference type="KEGG" id="mshg:MSG_02511"/>
<dbReference type="EMBL" id="AP018164">
    <property type="protein sequence ID" value="BAX92655.1"/>
    <property type="molecule type" value="Genomic_DNA"/>
</dbReference>
<keyword evidence="3" id="KW-1185">Reference proteome</keyword>
<dbReference type="InterPro" id="IPR050509">
    <property type="entry name" value="CoA-transferase_III"/>
</dbReference>
<dbReference type="SUPFAM" id="SSF89796">
    <property type="entry name" value="CoA-transferase family III (CaiB/BaiF)"/>
    <property type="match status" value="1"/>
</dbReference>
<name>A0A1Z4EI49_9MYCO</name>
<dbReference type="Gene3D" id="3.40.50.10540">
    <property type="entry name" value="Crotonobetainyl-coa:carnitine coa-transferase, domain 1"/>
    <property type="match status" value="1"/>
</dbReference>
<feature type="compositionally biased region" description="Polar residues" evidence="1">
    <location>
        <begin position="63"/>
        <end position="77"/>
    </location>
</feature>
<protein>
    <submittedName>
        <fullName evidence="2">CoA transferase</fullName>
    </submittedName>
</protein>
<evidence type="ECO:0000256" key="1">
    <source>
        <dbReference type="SAM" id="MobiDB-lite"/>
    </source>
</evidence>